<feature type="compositionally biased region" description="Acidic residues" evidence="1">
    <location>
        <begin position="365"/>
        <end position="378"/>
    </location>
</feature>
<name>A0A9Q8L7E6_PASFU</name>
<feature type="compositionally biased region" description="Basic and acidic residues" evidence="1">
    <location>
        <begin position="170"/>
        <end position="183"/>
    </location>
</feature>
<evidence type="ECO:0000313" key="3">
    <source>
        <dbReference type="Proteomes" id="UP000756132"/>
    </source>
</evidence>
<feature type="compositionally biased region" description="Basic and acidic residues" evidence="1">
    <location>
        <begin position="240"/>
        <end position="252"/>
    </location>
</feature>
<keyword evidence="3" id="KW-1185">Reference proteome</keyword>
<dbReference type="AlphaFoldDB" id="A0A9Q8L7E6"/>
<gene>
    <name evidence="2" type="ORF">CLAFUR5_00834</name>
</gene>
<evidence type="ECO:0000256" key="1">
    <source>
        <dbReference type="SAM" id="MobiDB-lite"/>
    </source>
</evidence>
<feature type="region of interest" description="Disordered" evidence="1">
    <location>
        <begin position="72"/>
        <end position="457"/>
    </location>
</feature>
<dbReference type="EMBL" id="CP090163">
    <property type="protein sequence ID" value="UJO12190.1"/>
    <property type="molecule type" value="Genomic_DNA"/>
</dbReference>
<protein>
    <submittedName>
        <fullName evidence="2">Uncharacterized protein</fullName>
    </submittedName>
</protein>
<dbReference type="Proteomes" id="UP000756132">
    <property type="component" value="Chromosome 1"/>
</dbReference>
<reference evidence="2" key="2">
    <citation type="journal article" date="2022" name="Microb. Genom.">
        <title>A chromosome-scale genome assembly of the tomato pathogen Cladosporium fulvum reveals a compartmentalized genome architecture and the presence of a dispensable chromosome.</title>
        <authorList>
            <person name="Zaccaron A.Z."/>
            <person name="Chen L.H."/>
            <person name="Samaras A."/>
            <person name="Stergiopoulos I."/>
        </authorList>
    </citation>
    <scope>NUCLEOTIDE SEQUENCE</scope>
    <source>
        <strain evidence="2">Race5_Kim</strain>
    </source>
</reference>
<feature type="compositionally biased region" description="Basic residues" evidence="1">
    <location>
        <begin position="421"/>
        <end position="435"/>
    </location>
</feature>
<dbReference type="RefSeq" id="XP_047756556.1">
    <property type="nucleotide sequence ID" value="XM_047899982.1"/>
</dbReference>
<feature type="compositionally biased region" description="Basic and acidic residues" evidence="1">
    <location>
        <begin position="124"/>
        <end position="138"/>
    </location>
</feature>
<evidence type="ECO:0000313" key="2">
    <source>
        <dbReference type="EMBL" id="UJO12190.1"/>
    </source>
</evidence>
<dbReference type="GeneID" id="71980712"/>
<organism evidence="2 3">
    <name type="scientific">Passalora fulva</name>
    <name type="common">Tomato leaf mold</name>
    <name type="synonym">Cladosporium fulvum</name>
    <dbReference type="NCBI Taxonomy" id="5499"/>
    <lineage>
        <taxon>Eukaryota</taxon>
        <taxon>Fungi</taxon>
        <taxon>Dikarya</taxon>
        <taxon>Ascomycota</taxon>
        <taxon>Pezizomycotina</taxon>
        <taxon>Dothideomycetes</taxon>
        <taxon>Dothideomycetidae</taxon>
        <taxon>Mycosphaerellales</taxon>
        <taxon>Mycosphaerellaceae</taxon>
        <taxon>Fulvia</taxon>
    </lineage>
</organism>
<dbReference type="KEGG" id="ffu:CLAFUR5_00834"/>
<feature type="compositionally biased region" description="Polar residues" evidence="1">
    <location>
        <begin position="336"/>
        <end position="345"/>
    </location>
</feature>
<reference evidence="2" key="1">
    <citation type="submission" date="2021-12" db="EMBL/GenBank/DDBJ databases">
        <authorList>
            <person name="Zaccaron A."/>
            <person name="Stergiopoulos I."/>
        </authorList>
    </citation>
    <scope>NUCLEOTIDE SEQUENCE</scope>
    <source>
        <strain evidence="2">Race5_Kim</strain>
    </source>
</reference>
<accession>A0A9Q8L7E6</accession>
<sequence>MAGISHIRSIDSPVNASVRIGDDVFINDGPMYGAATISVAGSLVLSGQWVLRQYQNNTTEQVLSLERNTIGPFSAPEKVAPEGAGDNEAEEIDTPAGSPKRKASTAVVEAATSRKKSKVSRASSRLEDRNQKMDEKAPIDQPEEEQGQAAPQDDPDGSSEALSDLDGMDADEKAYEESTRAEENPDEAQQEVQQDILQEPQQGLQPEVQQDVLQTPLPDLSNRPRRADPNTKPSYTAASRRPEVRSKNDGDHMGGLLFEKGPAIGTPKPRQRSSIPGEKPSDSELGDRLGNVIEIAGKQNSAKQRISSATGMDTGVKRRLLQGVSGPEGEERSDTGADQNDNQVFPQKDPQRKVRRRKVAAPELGNEDDLAAEDDELDATAPRKAAVKPSGDRPRKKSNVRVDSEDEIVGDEPSRLNAVPKPKKGKLAKQRMVGKKQKEAGSPGDYVANKSQKKGKK</sequence>
<feature type="compositionally biased region" description="Polar residues" evidence="1">
    <location>
        <begin position="298"/>
        <end position="311"/>
    </location>
</feature>
<feature type="compositionally biased region" description="Polar residues" evidence="1">
    <location>
        <begin position="190"/>
        <end position="213"/>
    </location>
</feature>
<proteinExistence type="predicted"/>